<feature type="domain" description="CENP-V/GFA" evidence="4">
    <location>
        <begin position="2"/>
        <end position="116"/>
    </location>
</feature>
<dbReference type="GO" id="GO:0046872">
    <property type="term" value="F:metal ion binding"/>
    <property type="evidence" value="ECO:0007669"/>
    <property type="project" value="UniProtKB-KW"/>
</dbReference>
<dbReference type="Proteomes" id="UP000293671">
    <property type="component" value="Unassembled WGS sequence"/>
</dbReference>
<dbReference type="PROSITE" id="PS51891">
    <property type="entry name" value="CENP_V_GFA"/>
    <property type="match status" value="1"/>
</dbReference>
<keyword evidence="6" id="KW-1185">Reference proteome</keyword>
<dbReference type="GO" id="GO:0016846">
    <property type="term" value="F:carbon-sulfur lyase activity"/>
    <property type="evidence" value="ECO:0007669"/>
    <property type="project" value="InterPro"/>
</dbReference>
<keyword evidence="3" id="KW-0862">Zinc</keyword>
<dbReference type="OrthoDB" id="327703at2"/>
<evidence type="ECO:0000256" key="3">
    <source>
        <dbReference type="ARBA" id="ARBA00022833"/>
    </source>
</evidence>
<dbReference type="InterPro" id="IPR011057">
    <property type="entry name" value="Mss4-like_sf"/>
</dbReference>
<evidence type="ECO:0000259" key="4">
    <source>
        <dbReference type="PROSITE" id="PS51891"/>
    </source>
</evidence>
<reference evidence="5 6" key="1">
    <citation type="submission" date="2019-02" db="EMBL/GenBank/DDBJ databases">
        <title>Genomic Encyclopedia of Type Strains, Phase IV (KMG-IV): sequencing the most valuable type-strain genomes for metagenomic binning, comparative biology and taxonomic classification.</title>
        <authorList>
            <person name="Goeker M."/>
        </authorList>
    </citation>
    <scope>NUCLEOTIDE SEQUENCE [LARGE SCALE GENOMIC DNA]</scope>
    <source>
        <strain evidence="5 6">DSM 19570</strain>
    </source>
</reference>
<accession>A0A4Q7VGB5</accession>
<comment type="caution">
    <text evidence="5">The sequence shown here is derived from an EMBL/GenBank/DDBJ whole genome shotgun (WGS) entry which is preliminary data.</text>
</comment>
<dbReference type="InterPro" id="IPR052355">
    <property type="entry name" value="CENP-V-like"/>
</dbReference>
<dbReference type="Pfam" id="PF04828">
    <property type="entry name" value="GFA"/>
    <property type="match status" value="1"/>
</dbReference>
<evidence type="ECO:0000313" key="6">
    <source>
        <dbReference type="Proteomes" id="UP000293671"/>
    </source>
</evidence>
<dbReference type="PANTHER" id="PTHR28620">
    <property type="entry name" value="CENTROMERE PROTEIN V"/>
    <property type="match status" value="1"/>
</dbReference>
<dbReference type="SUPFAM" id="SSF51316">
    <property type="entry name" value="Mss4-like"/>
    <property type="match status" value="1"/>
</dbReference>
<evidence type="ECO:0000256" key="1">
    <source>
        <dbReference type="ARBA" id="ARBA00005495"/>
    </source>
</evidence>
<dbReference type="InterPro" id="IPR006913">
    <property type="entry name" value="CENP-V/GFA"/>
</dbReference>
<dbReference type="Gene3D" id="2.170.150.70">
    <property type="match status" value="1"/>
</dbReference>
<evidence type="ECO:0000313" key="5">
    <source>
        <dbReference type="EMBL" id="RZT95044.1"/>
    </source>
</evidence>
<dbReference type="AlphaFoldDB" id="A0A4Q7VGB5"/>
<protein>
    <recommendedName>
        <fullName evidence="4">CENP-V/GFA domain-containing protein</fullName>
    </recommendedName>
</protein>
<dbReference type="PANTHER" id="PTHR28620:SF1">
    <property type="entry name" value="CENP-V_GFA DOMAIN-CONTAINING PROTEIN"/>
    <property type="match status" value="1"/>
</dbReference>
<sequence>MIAATCHCGAVRVEVPRKPRSLTNCNCSICRRYGTLWAYYKASEVRVSAAPGATSDYAWGDRRLRFVRCNICACITHWEHILPAASSRVGVNARNFEPESLGPVRIRLLDGASTWKYLG</sequence>
<gene>
    <name evidence="5" type="ORF">EV670_2791</name>
</gene>
<organism evidence="5 6">
    <name type="scientific">Rivibacter subsaxonicus</name>
    <dbReference type="NCBI Taxonomy" id="457575"/>
    <lineage>
        <taxon>Bacteria</taxon>
        <taxon>Pseudomonadati</taxon>
        <taxon>Pseudomonadota</taxon>
        <taxon>Betaproteobacteria</taxon>
        <taxon>Burkholderiales</taxon>
        <taxon>Rivibacter</taxon>
    </lineage>
</organism>
<proteinExistence type="inferred from homology"/>
<keyword evidence="2" id="KW-0479">Metal-binding</keyword>
<dbReference type="RefSeq" id="WP_130433132.1">
    <property type="nucleotide sequence ID" value="NZ_SHKP01000007.1"/>
</dbReference>
<dbReference type="EMBL" id="SHKP01000007">
    <property type="protein sequence ID" value="RZT95044.1"/>
    <property type="molecule type" value="Genomic_DNA"/>
</dbReference>
<comment type="similarity">
    <text evidence="1">Belongs to the Gfa family.</text>
</comment>
<name>A0A4Q7VGB5_9BURK</name>
<evidence type="ECO:0000256" key="2">
    <source>
        <dbReference type="ARBA" id="ARBA00022723"/>
    </source>
</evidence>